<dbReference type="RefSeq" id="WP_085881756.1">
    <property type="nucleotide sequence ID" value="NZ_FWFR01000001.1"/>
</dbReference>
<dbReference type="OrthoDB" id="9810773at2"/>
<dbReference type="EMBL" id="FWFR01000001">
    <property type="protein sequence ID" value="SLN18787.1"/>
    <property type="molecule type" value="Genomic_DNA"/>
</dbReference>
<feature type="signal peptide" evidence="1">
    <location>
        <begin position="1"/>
        <end position="28"/>
    </location>
</feature>
<keyword evidence="1" id="KW-0732">Signal</keyword>
<reference evidence="3 4" key="1">
    <citation type="submission" date="2017-03" db="EMBL/GenBank/DDBJ databases">
        <authorList>
            <person name="Afonso C.L."/>
            <person name="Miller P.J."/>
            <person name="Scott M.A."/>
            <person name="Spackman E."/>
            <person name="Goraichik I."/>
            <person name="Dimitrov K.M."/>
            <person name="Suarez D.L."/>
            <person name="Swayne D.E."/>
        </authorList>
    </citation>
    <scope>NUCLEOTIDE SEQUENCE [LARGE SCALE GENOMIC DNA]</scope>
    <source>
        <strain evidence="3 4">CECT 7691</strain>
    </source>
</reference>
<sequence length="164" mass="18275">MPNRFILLLLAILVASLSGLPGANPAHAEGKLPRFASLGSDKVNVRTGPGKRYPIQWVYVREGLPVEIIAEFEQWRKIRDEEGDEGWVHSSLLSGRRMVTFTETVRAMRLKADAASLPVLFAQPGVLAELERCDGAWCAVAVGDQHGYARREHLWGLLPDERFD</sequence>
<proteinExistence type="predicted"/>
<evidence type="ECO:0000256" key="1">
    <source>
        <dbReference type="SAM" id="SignalP"/>
    </source>
</evidence>
<dbReference type="Pfam" id="PF06347">
    <property type="entry name" value="SH3_4"/>
    <property type="match status" value="2"/>
</dbReference>
<feature type="chain" id="PRO_5013142338" evidence="1">
    <location>
        <begin position="29"/>
        <end position="164"/>
    </location>
</feature>
<dbReference type="AlphaFoldDB" id="A0A1Y5RJJ8"/>
<organism evidence="3 4">
    <name type="scientific">Oceanibacterium hippocampi</name>
    <dbReference type="NCBI Taxonomy" id="745714"/>
    <lineage>
        <taxon>Bacteria</taxon>
        <taxon>Pseudomonadati</taxon>
        <taxon>Pseudomonadota</taxon>
        <taxon>Alphaproteobacteria</taxon>
        <taxon>Sneathiellales</taxon>
        <taxon>Sneathiellaceae</taxon>
        <taxon>Oceanibacterium</taxon>
    </lineage>
</organism>
<dbReference type="InterPro" id="IPR003646">
    <property type="entry name" value="SH3-like_bac-type"/>
</dbReference>
<keyword evidence="4" id="KW-1185">Reference proteome</keyword>
<evidence type="ECO:0000313" key="3">
    <source>
        <dbReference type="EMBL" id="SLN18787.1"/>
    </source>
</evidence>
<gene>
    <name evidence="3" type="ORF">OCH7691_00416</name>
</gene>
<dbReference type="InterPro" id="IPR010466">
    <property type="entry name" value="DUF1058"/>
</dbReference>
<dbReference type="Gene3D" id="2.30.30.40">
    <property type="entry name" value="SH3 Domains"/>
    <property type="match status" value="1"/>
</dbReference>
<evidence type="ECO:0000313" key="4">
    <source>
        <dbReference type="Proteomes" id="UP000193200"/>
    </source>
</evidence>
<evidence type="ECO:0000259" key="2">
    <source>
        <dbReference type="SMART" id="SM00287"/>
    </source>
</evidence>
<feature type="domain" description="SH3b" evidence="2">
    <location>
        <begin position="33"/>
        <end position="96"/>
    </location>
</feature>
<accession>A0A1Y5RJJ8</accession>
<dbReference type="SMART" id="SM00287">
    <property type="entry name" value="SH3b"/>
    <property type="match status" value="1"/>
</dbReference>
<name>A0A1Y5RJJ8_9PROT</name>
<protein>
    <submittedName>
        <fullName evidence="3">Bacterial SH3 domain protein</fullName>
    </submittedName>
</protein>
<dbReference type="Proteomes" id="UP000193200">
    <property type="component" value="Unassembled WGS sequence"/>
</dbReference>
<dbReference type="InParanoid" id="A0A1Y5RJJ8"/>